<dbReference type="Gene3D" id="1.10.287.630">
    <property type="entry name" value="Helix hairpin bin"/>
    <property type="match status" value="1"/>
</dbReference>
<gene>
    <name evidence="14" type="ORF">SPRG_19269</name>
</gene>
<dbReference type="OrthoDB" id="432483at2759"/>
<dbReference type="VEuPathDB" id="FungiDB:SPRG_19269"/>
<evidence type="ECO:0000256" key="10">
    <source>
        <dbReference type="ARBA" id="ARBA00023136"/>
    </source>
</evidence>
<dbReference type="GeneID" id="24140687"/>
<feature type="transmembrane region" description="Helical" evidence="12">
    <location>
        <begin position="250"/>
        <end position="271"/>
    </location>
</feature>
<keyword evidence="9" id="KW-0406">Ion transport</keyword>
<keyword evidence="4 12" id="KW-0812">Transmembrane</keyword>
<dbReference type="InterPro" id="IPR000595">
    <property type="entry name" value="cNMP-bd_dom"/>
</dbReference>
<evidence type="ECO:0000256" key="4">
    <source>
        <dbReference type="ARBA" id="ARBA00022692"/>
    </source>
</evidence>
<dbReference type="GO" id="GO:0005886">
    <property type="term" value="C:plasma membrane"/>
    <property type="evidence" value="ECO:0007669"/>
    <property type="project" value="TreeGrafter"/>
</dbReference>
<dbReference type="GO" id="GO:0034702">
    <property type="term" value="C:monoatomic ion channel complex"/>
    <property type="evidence" value="ECO:0007669"/>
    <property type="project" value="UniProtKB-KW"/>
</dbReference>
<dbReference type="Gene3D" id="2.60.120.10">
    <property type="entry name" value="Jelly Rolls"/>
    <property type="match status" value="1"/>
</dbReference>
<dbReference type="SUPFAM" id="SSF81324">
    <property type="entry name" value="Voltage-gated potassium channels"/>
    <property type="match status" value="1"/>
</dbReference>
<keyword evidence="3" id="KW-0633">Potassium transport</keyword>
<evidence type="ECO:0000256" key="9">
    <source>
        <dbReference type="ARBA" id="ARBA00023065"/>
    </source>
</evidence>
<dbReference type="PROSITE" id="PS50042">
    <property type="entry name" value="CNMP_BINDING_3"/>
    <property type="match status" value="1"/>
</dbReference>
<evidence type="ECO:0000256" key="6">
    <source>
        <dbReference type="ARBA" id="ARBA00022882"/>
    </source>
</evidence>
<keyword evidence="6" id="KW-0851">Voltage-gated channel</keyword>
<evidence type="ECO:0000313" key="14">
    <source>
        <dbReference type="EMBL" id="KDO33654.1"/>
    </source>
</evidence>
<keyword evidence="8 12" id="KW-1133">Transmembrane helix</keyword>
<evidence type="ECO:0000256" key="1">
    <source>
        <dbReference type="ARBA" id="ARBA00004141"/>
    </source>
</evidence>
<keyword evidence="5" id="KW-0631">Potassium channel</keyword>
<dbReference type="AlphaFoldDB" id="A0A067CSH4"/>
<dbReference type="InterPro" id="IPR003938">
    <property type="entry name" value="K_chnl_volt-dep_EAG/ELK/ERG"/>
</dbReference>
<feature type="transmembrane region" description="Helical" evidence="12">
    <location>
        <begin position="319"/>
        <end position="336"/>
    </location>
</feature>
<evidence type="ECO:0000259" key="13">
    <source>
        <dbReference type="PROSITE" id="PS50042"/>
    </source>
</evidence>
<dbReference type="Gene3D" id="1.10.287.70">
    <property type="match status" value="1"/>
</dbReference>
<evidence type="ECO:0000256" key="7">
    <source>
        <dbReference type="ARBA" id="ARBA00022958"/>
    </source>
</evidence>
<feature type="domain" description="Cyclic nucleotide-binding" evidence="13">
    <location>
        <begin position="449"/>
        <end position="534"/>
    </location>
</feature>
<proteinExistence type="predicted"/>
<keyword evidence="10 12" id="KW-0472">Membrane</keyword>
<evidence type="ECO:0000256" key="2">
    <source>
        <dbReference type="ARBA" id="ARBA00022448"/>
    </source>
</evidence>
<evidence type="ECO:0000256" key="3">
    <source>
        <dbReference type="ARBA" id="ARBA00022538"/>
    </source>
</evidence>
<dbReference type="Proteomes" id="UP000030745">
    <property type="component" value="Unassembled WGS sequence"/>
</dbReference>
<reference evidence="14 15" key="1">
    <citation type="journal article" date="2013" name="PLoS Genet.">
        <title>Distinctive expansion of potential virulence genes in the genome of the oomycete fish pathogen Saprolegnia parasitica.</title>
        <authorList>
            <person name="Jiang R.H."/>
            <person name="de Bruijn I."/>
            <person name="Haas B.J."/>
            <person name="Belmonte R."/>
            <person name="Lobach L."/>
            <person name="Christie J."/>
            <person name="van den Ackerveken G."/>
            <person name="Bottin A."/>
            <person name="Bulone V."/>
            <person name="Diaz-Moreno S.M."/>
            <person name="Dumas B."/>
            <person name="Fan L."/>
            <person name="Gaulin E."/>
            <person name="Govers F."/>
            <person name="Grenville-Briggs L.J."/>
            <person name="Horner N.R."/>
            <person name="Levin J.Z."/>
            <person name="Mammella M."/>
            <person name="Meijer H.J."/>
            <person name="Morris P."/>
            <person name="Nusbaum C."/>
            <person name="Oome S."/>
            <person name="Phillips A.J."/>
            <person name="van Rooyen D."/>
            <person name="Rzeszutek E."/>
            <person name="Saraiva M."/>
            <person name="Secombes C.J."/>
            <person name="Seidl M.F."/>
            <person name="Snel B."/>
            <person name="Stassen J.H."/>
            <person name="Sykes S."/>
            <person name="Tripathy S."/>
            <person name="van den Berg H."/>
            <person name="Vega-Arreguin J.C."/>
            <person name="Wawra S."/>
            <person name="Young S.K."/>
            <person name="Zeng Q."/>
            <person name="Dieguez-Uribeondo J."/>
            <person name="Russ C."/>
            <person name="Tyler B.M."/>
            <person name="van West P."/>
        </authorList>
    </citation>
    <scope>NUCLEOTIDE SEQUENCE [LARGE SCALE GENOMIC DNA]</scope>
    <source>
        <strain evidence="14 15">CBS 223.65</strain>
    </source>
</reference>
<dbReference type="OMA" id="CHEKDGG"/>
<evidence type="ECO:0000313" key="15">
    <source>
        <dbReference type="Proteomes" id="UP000030745"/>
    </source>
</evidence>
<dbReference type="SUPFAM" id="SSF51206">
    <property type="entry name" value="cAMP-binding domain-like"/>
    <property type="match status" value="1"/>
</dbReference>
<evidence type="ECO:0000256" key="12">
    <source>
        <dbReference type="SAM" id="Phobius"/>
    </source>
</evidence>
<sequence>MNGVKRHIGTRMKAMTNATTKPVVPGRRVPSKKPLLALQQYETGYNVQQIDGGGPKPLRMRSLRTLLSPRRGGVRESFSHLNTKLRDSRTYVLDPKSARSIQWDVFMACLIAYSGITVPLYVSFPSFQVTSHWAAVDNGIDVCFGIDIVRNFLMGFYDEQDLLVVDVKQIAKSYLRTWFLLDFVSTFPLEAAVKLFNPSVVANSHSLASVQLLRVLRVTRILKLARLAKLRVFFKRVEETFGFNPGGVRLARLIFVVLFLAHVLACMFHWIGQPYDPTVATSNQRSLRVATSAVASTYRPNSTWLIENDIRTQPDSIRYLYSLYWVITTLTGVGYGDVHAVSVTERAFAIFAMMVGASVFGFVIGNISSLLESMDTRAAVYQLKMALVKDYIRTHKLPKDLRTKLSRYFEHYLARASLFDESSILSEIPLSLRNEIVHFTCREIFLIPAFASINTQFVMDMAICIKPLFLLAKAVIAKQHTVGREMYFLNSGIVAASNATVHGKMVLTEVLSENAYFGEPPLLFTRCVKTRLRA</sequence>
<dbReference type="InterPro" id="IPR050818">
    <property type="entry name" value="KCNH_animal-type"/>
</dbReference>
<comment type="subcellular location">
    <subcellularLocation>
        <location evidence="1">Membrane</location>
        <topology evidence="1">Multi-pass membrane protein</topology>
    </subcellularLocation>
</comment>
<dbReference type="PANTHER" id="PTHR10217">
    <property type="entry name" value="VOLTAGE AND LIGAND GATED POTASSIUM CHANNEL"/>
    <property type="match status" value="1"/>
</dbReference>
<keyword evidence="7" id="KW-0630">Potassium</keyword>
<keyword evidence="11" id="KW-0407">Ion channel</keyword>
<feature type="transmembrane region" description="Helical" evidence="12">
    <location>
        <begin position="348"/>
        <end position="367"/>
    </location>
</feature>
<evidence type="ECO:0000256" key="11">
    <source>
        <dbReference type="ARBA" id="ARBA00023303"/>
    </source>
</evidence>
<dbReference type="RefSeq" id="XP_012195686.1">
    <property type="nucleotide sequence ID" value="XM_012340296.1"/>
</dbReference>
<dbReference type="PANTHER" id="PTHR10217:SF435">
    <property type="entry name" value="POTASSIUM VOLTAGE-GATED CHANNEL PROTEIN EAG"/>
    <property type="match status" value="1"/>
</dbReference>
<evidence type="ECO:0000256" key="8">
    <source>
        <dbReference type="ARBA" id="ARBA00022989"/>
    </source>
</evidence>
<name>A0A067CSH4_SAPPC</name>
<feature type="transmembrane region" description="Helical" evidence="12">
    <location>
        <begin position="105"/>
        <end position="124"/>
    </location>
</feature>
<dbReference type="KEGG" id="spar:SPRG_19269"/>
<dbReference type="InterPro" id="IPR005821">
    <property type="entry name" value="Ion_trans_dom"/>
</dbReference>
<dbReference type="GO" id="GO:0042391">
    <property type="term" value="P:regulation of membrane potential"/>
    <property type="evidence" value="ECO:0007669"/>
    <property type="project" value="TreeGrafter"/>
</dbReference>
<dbReference type="InterPro" id="IPR014710">
    <property type="entry name" value="RmlC-like_jellyroll"/>
</dbReference>
<protein>
    <recommendedName>
        <fullName evidence="13">Cyclic nucleotide-binding domain-containing protein</fullName>
    </recommendedName>
</protein>
<dbReference type="InterPro" id="IPR018490">
    <property type="entry name" value="cNMP-bd_dom_sf"/>
</dbReference>
<keyword evidence="2" id="KW-0813">Transport</keyword>
<organism evidence="14 15">
    <name type="scientific">Saprolegnia parasitica (strain CBS 223.65)</name>
    <dbReference type="NCBI Taxonomy" id="695850"/>
    <lineage>
        <taxon>Eukaryota</taxon>
        <taxon>Sar</taxon>
        <taxon>Stramenopiles</taxon>
        <taxon>Oomycota</taxon>
        <taxon>Saprolegniomycetes</taxon>
        <taxon>Saprolegniales</taxon>
        <taxon>Saprolegniaceae</taxon>
        <taxon>Saprolegnia</taxon>
    </lineage>
</organism>
<dbReference type="GO" id="GO:0005249">
    <property type="term" value="F:voltage-gated potassium channel activity"/>
    <property type="evidence" value="ECO:0007669"/>
    <property type="project" value="InterPro"/>
</dbReference>
<dbReference type="CDD" id="cd00038">
    <property type="entry name" value="CAP_ED"/>
    <property type="match status" value="1"/>
</dbReference>
<dbReference type="PRINTS" id="PR01463">
    <property type="entry name" value="EAGCHANLFMLY"/>
</dbReference>
<dbReference type="EMBL" id="KK583192">
    <property type="protein sequence ID" value="KDO33654.1"/>
    <property type="molecule type" value="Genomic_DNA"/>
</dbReference>
<dbReference type="Pfam" id="PF00520">
    <property type="entry name" value="Ion_trans"/>
    <property type="match status" value="1"/>
</dbReference>
<accession>A0A067CSH4</accession>
<evidence type="ECO:0000256" key="5">
    <source>
        <dbReference type="ARBA" id="ARBA00022826"/>
    </source>
</evidence>
<keyword evidence="15" id="KW-1185">Reference proteome</keyword>
<dbReference type="FunFam" id="1.10.287.70:FF:000123">
    <property type="entry name" value="Potassium channel KAT3"/>
    <property type="match status" value="1"/>
</dbReference>